<dbReference type="Pfam" id="PF12728">
    <property type="entry name" value="HTH_17"/>
    <property type="match status" value="1"/>
</dbReference>
<evidence type="ECO:0000313" key="3">
    <source>
        <dbReference type="Proteomes" id="UP001610104"/>
    </source>
</evidence>
<feature type="domain" description="Helix-turn-helix" evidence="1">
    <location>
        <begin position="40"/>
        <end position="83"/>
    </location>
</feature>
<evidence type="ECO:0000313" key="2">
    <source>
        <dbReference type="EMBL" id="MFH6767526.1"/>
    </source>
</evidence>
<reference evidence="2 3" key="1">
    <citation type="submission" date="2024-02" db="EMBL/GenBank/DDBJ databases">
        <title>A Gaetbulibacter species isolated from tidal flats and genomic insights of their niches.</title>
        <authorList>
            <person name="Ye Y."/>
        </authorList>
    </citation>
    <scope>NUCLEOTIDE SEQUENCE [LARGE SCALE GENOMIC DNA]</scope>
    <source>
        <strain evidence="2 3">KEM-8</strain>
    </source>
</reference>
<proteinExistence type="predicted"/>
<protein>
    <submittedName>
        <fullName evidence="2">Helix-turn-helix domain-containing protein</fullName>
    </submittedName>
</protein>
<keyword evidence="3" id="KW-1185">Reference proteome</keyword>
<comment type="caution">
    <text evidence="2">The sequence shown here is derived from an EMBL/GenBank/DDBJ whole genome shotgun (WGS) entry which is preliminary data.</text>
</comment>
<evidence type="ECO:0000259" key="1">
    <source>
        <dbReference type="Pfam" id="PF12728"/>
    </source>
</evidence>
<sequence length="88" mass="10250">MDRIFFEGSSSDEFMRRLCSKISEIIESHKQTNQQEPEALLTRQAAADMLQISLPTLNNWTKAGILTPRYLGRRVYYKKSEIINSLNR</sequence>
<name>A0ABW7ML24_9FLAO</name>
<gene>
    <name evidence="2" type="ORF">V8G56_02165</name>
</gene>
<organism evidence="2 3">
    <name type="scientific">Gaetbulibacter aquiaggeris</name>
    <dbReference type="NCBI Taxonomy" id="1735373"/>
    <lineage>
        <taxon>Bacteria</taxon>
        <taxon>Pseudomonadati</taxon>
        <taxon>Bacteroidota</taxon>
        <taxon>Flavobacteriia</taxon>
        <taxon>Flavobacteriales</taxon>
        <taxon>Flavobacteriaceae</taxon>
        <taxon>Gaetbulibacter</taxon>
    </lineage>
</organism>
<dbReference type="InterPro" id="IPR041657">
    <property type="entry name" value="HTH_17"/>
</dbReference>
<accession>A0ABW7ML24</accession>
<dbReference type="EMBL" id="JBAWKC010000001">
    <property type="protein sequence ID" value="MFH6767526.1"/>
    <property type="molecule type" value="Genomic_DNA"/>
</dbReference>
<dbReference type="RefSeq" id="WP_395436823.1">
    <property type="nucleotide sequence ID" value="NZ_JBAWKC010000001.1"/>
</dbReference>
<dbReference type="SUPFAM" id="SSF46955">
    <property type="entry name" value="Putative DNA-binding domain"/>
    <property type="match status" value="1"/>
</dbReference>
<dbReference type="Proteomes" id="UP001610104">
    <property type="component" value="Unassembled WGS sequence"/>
</dbReference>
<dbReference type="InterPro" id="IPR009061">
    <property type="entry name" value="DNA-bd_dom_put_sf"/>
</dbReference>